<dbReference type="EMBL" id="CAJPVJ010005553">
    <property type="protein sequence ID" value="CAG2169637.1"/>
    <property type="molecule type" value="Genomic_DNA"/>
</dbReference>
<evidence type="ECO:0000313" key="17">
    <source>
        <dbReference type="EMBL" id="CAD7652450.1"/>
    </source>
</evidence>
<dbReference type="SUPFAM" id="SSF47769">
    <property type="entry name" value="SAM/Pointed domain"/>
    <property type="match status" value="1"/>
</dbReference>
<dbReference type="Gene3D" id="1.25.40.20">
    <property type="entry name" value="Ankyrin repeat-containing domain"/>
    <property type="match status" value="1"/>
</dbReference>
<evidence type="ECO:0000256" key="5">
    <source>
        <dbReference type="ARBA" id="ARBA00022676"/>
    </source>
</evidence>
<keyword evidence="9 13" id="KW-0040">ANK repeat</keyword>
<evidence type="ECO:0000256" key="13">
    <source>
        <dbReference type="PROSITE-ProRule" id="PRU00023"/>
    </source>
</evidence>
<comment type="subcellular location">
    <subcellularLocation>
        <location evidence="1">Target cell membrane</location>
    </subcellularLocation>
</comment>
<evidence type="ECO:0000256" key="14">
    <source>
        <dbReference type="SAM" id="Coils"/>
    </source>
</evidence>
<keyword evidence="8" id="KW-0800">Toxin</keyword>
<name>A0A7R9QNY0_9ACAR</name>
<keyword evidence="6" id="KW-0548">Nucleotidyltransferase</keyword>
<evidence type="ECO:0000256" key="11">
    <source>
        <dbReference type="ARBA" id="ARBA00024347"/>
    </source>
</evidence>
<keyword evidence="6" id="KW-0808">Transferase</keyword>
<dbReference type="GO" id="GO:0003950">
    <property type="term" value="F:NAD+ poly-ADP-ribosyltransferase activity"/>
    <property type="evidence" value="ECO:0007669"/>
    <property type="project" value="UniProtKB-EC"/>
</dbReference>
<sequence length="364" mass="40583">MDSMRDSQSLVSAASVGDYGTVEYILSNNLEDVNGVNESGWTALLYAANYGHFNIIRHLIRHNANVNYQDSQGRTALMLAACNGHTRCIDALVNYGKADKYMEDLNGANALNYATNHGHGNNKLIKSMLSESSDGFEVYQLRGRSYSHVKAEPKPNESLGSTLSLSSNSATEEGDHIFNPCGKTPFSNAIWGTVKSDLNPKAKKFEPSFLHSNSDSLDHSSHSSMSSSVISAPPNFKRKLLGKKQSFRKPSKSAIVPISAPMPKTLFHLLTRIDLIHYLDLFENNGIDFIQFLTLTDDDLQSLGIACYGHRKKLSIAQQRYHESLDINCTNESFLADFLLNERTFLNHKIQALEQRVKDLEKDF</sequence>
<keyword evidence="8" id="KW-0528">Neurotoxin</keyword>
<keyword evidence="14" id="KW-0175">Coiled coil</keyword>
<dbReference type="SUPFAM" id="SSF48403">
    <property type="entry name" value="Ankyrin repeat"/>
    <property type="match status" value="1"/>
</dbReference>
<comment type="catalytic activity">
    <reaction evidence="12">
        <text>NAD(+) + (ADP-D-ribosyl)n-acceptor = nicotinamide + (ADP-D-ribosyl)n+1-acceptor + H(+).</text>
        <dbReference type="EC" id="2.4.2.30"/>
    </reaction>
</comment>
<feature type="repeat" description="ANK" evidence="13">
    <location>
        <begin position="72"/>
        <end position="96"/>
    </location>
</feature>
<keyword evidence="5" id="KW-0328">Glycosyltransferase</keyword>
<dbReference type="AlphaFoldDB" id="A0A7R9QNY0"/>
<evidence type="ECO:0000256" key="1">
    <source>
        <dbReference type="ARBA" id="ARBA00004175"/>
    </source>
</evidence>
<dbReference type="Proteomes" id="UP000728032">
    <property type="component" value="Unassembled WGS sequence"/>
</dbReference>
<keyword evidence="8" id="KW-0638">Presynaptic neurotoxin</keyword>
<evidence type="ECO:0000256" key="12">
    <source>
        <dbReference type="ARBA" id="ARBA00033987"/>
    </source>
</evidence>
<proteinExistence type="inferred from homology"/>
<keyword evidence="4" id="KW-1052">Target cell membrane</keyword>
<dbReference type="GO" id="GO:0016779">
    <property type="term" value="F:nucleotidyltransferase activity"/>
    <property type="evidence" value="ECO:0007669"/>
    <property type="project" value="UniProtKB-KW"/>
</dbReference>
<evidence type="ECO:0000256" key="4">
    <source>
        <dbReference type="ARBA" id="ARBA00022537"/>
    </source>
</evidence>
<dbReference type="Pfam" id="PF00536">
    <property type="entry name" value="SAM_1"/>
    <property type="match status" value="1"/>
</dbReference>
<dbReference type="Gene3D" id="1.10.150.50">
    <property type="entry name" value="Transcription Factor, Ets-1"/>
    <property type="match status" value="1"/>
</dbReference>
<keyword evidence="10" id="KW-1053">Target membrane</keyword>
<evidence type="ECO:0000259" key="16">
    <source>
        <dbReference type="PROSITE" id="PS50105"/>
    </source>
</evidence>
<keyword evidence="7" id="KW-0677">Repeat</keyword>
<dbReference type="PROSITE" id="PS50297">
    <property type="entry name" value="ANK_REP_REGION"/>
    <property type="match status" value="2"/>
</dbReference>
<evidence type="ECO:0000256" key="9">
    <source>
        <dbReference type="ARBA" id="ARBA00023043"/>
    </source>
</evidence>
<dbReference type="PANTHER" id="PTHR24171">
    <property type="entry name" value="ANKYRIN REPEAT DOMAIN-CONTAINING PROTEIN 39-RELATED"/>
    <property type="match status" value="1"/>
</dbReference>
<evidence type="ECO:0000256" key="10">
    <source>
        <dbReference type="ARBA" id="ARBA00023298"/>
    </source>
</evidence>
<evidence type="ECO:0000256" key="6">
    <source>
        <dbReference type="ARBA" id="ARBA00022695"/>
    </source>
</evidence>
<dbReference type="Pfam" id="PF12796">
    <property type="entry name" value="Ank_2"/>
    <property type="match status" value="1"/>
</dbReference>
<dbReference type="InterPro" id="IPR013761">
    <property type="entry name" value="SAM/pointed_sf"/>
</dbReference>
<protein>
    <recommendedName>
        <fullName evidence="2">NAD(+) ADP-ribosyltransferase</fullName>
        <ecNumber evidence="2">2.4.2.30</ecNumber>
    </recommendedName>
</protein>
<evidence type="ECO:0000313" key="18">
    <source>
        <dbReference type="Proteomes" id="UP000728032"/>
    </source>
</evidence>
<evidence type="ECO:0000256" key="2">
    <source>
        <dbReference type="ARBA" id="ARBA00012020"/>
    </source>
</evidence>
<feature type="compositionally biased region" description="Low complexity" evidence="15">
    <location>
        <begin position="158"/>
        <end position="168"/>
    </location>
</feature>
<keyword evidence="3" id="KW-0268">Exocytosis</keyword>
<evidence type="ECO:0000256" key="8">
    <source>
        <dbReference type="ARBA" id="ARBA00023028"/>
    </source>
</evidence>
<dbReference type="InterPro" id="IPR002110">
    <property type="entry name" value="Ankyrin_rpt"/>
</dbReference>
<keyword evidence="10" id="KW-0472">Membrane</keyword>
<dbReference type="PROSITE" id="PS50088">
    <property type="entry name" value="ANK_REPEAT"/>
    <property type="match status" value="2"/>
</dbReference>
<keyword evidence="18" id="KW-1185">Reference proteome</keyword>
<dbReference type="GO" id="GO:0006887">
    <property type="term" value="P:exocytosis"/>
    <property type="evidence" value="ECO:0007669"/>
    <property type="project" value="UniProtKB-KW"/>
</dbReference>
<dbReference type="SMART" id="SM00454">
    <property type="entry name" value="SAM"/>
    <property type="match status" value="1"/>
</dbReference>
<gene>
    <name evidence="17" type="ORF">ONB1V03_LOCUS9111</name>
</gene>
<dbReference type="GO" id="GO:0044231">
    <property type="term" value="C:host cell presynaptic membrane"/>
    <property type="evidence" value="ECO:0007669"/>
    <property type="project" value="UniProtKB-KW"/>
</dbReference>
<dbReference type="EMBL" id="OC920378">
    <property type="protein sequence ID" value="CAD7652450.1"/>
    <property type="molecule type" value="Genomic_DNA"/>
</dbReference>
<comment type="similarity">
    <text evidence="11">Belongs to the ARTD/PARP family.</text>
</comment>
<dbReference type="InterPro" id="IPR001660">
    <property type="entry name" value="SAM"/>
</dbReference>
<dbReference type="SMART" id="SM00248">
    <property type="entry name" value="ANK"/>
    <property type="match status" value="4"/>
</dbReference>
<reference evidence="17" key="1">
    <citation type="submission" date="2020-11" db="EMBL/GenBank/DDBJ databases">
        <authorList>
            <person name="Tran Van P."/>
        </authorList>
    </citation>
    <scope>NUCLEOTIDE SEQUENCE</scope>
</reference>
<dbReference type="GO" id="GO:0044218">
    <property type="term" value="C:other organism cell membrane"/>
    <property type="evidence" value="ECO:0007669"/>
    <property type="project" value="UniProtKB-KW"/>
</dbReference>
<dbReference type="OrthoDB" id="426293at2759"/>
<feature type="region of interest" description="Disordered" evidence="15">
    <location>
        <begin position="147"/>
        <end position="168"/>
    </location>
</feature>
<evidence type="ECO:0000256" key="15">
    <source>
        <dbReference type="SAM" id="MobiDB-lite"/>
    </source>
</evidence>
<feature type="coiled-coil region" evidence="14">
    <location>
        <begin position="336"/>
        <end position="363"/>
    </location>
</feature>
<evidence type="ECO:0000256" key="7">
    <source>
        <dbReference type="ARBA" id="ARBA00022737"/>
    </source>
</evidence>
<dbReference type="EC" id="2.4.2.30" evidence="2"/>
<evidence type="ECO:0000256" key="3">
    <source>
        <dbReference type="ARBA" id="ARBA00022483"/>
    </source>
</evidence>
<feature type="domain" description="SAM" evidence="16">
    <location>
        <begin position="261"/>
        <end position="324"/>
    </location>
</feature>
<dbReference type="PROSITE" id="PS50105">
    <property type="entry name" value="SAM_DOMAIN"/>
    <property type="match status" value="1"/>
</dbReference>
<dbReference type="InterPro" id="IPR036770">
    <property type="entry name" value="Ankyrin_rpt-contain_sf"/>
</dbReference>
<organism evidence="17">
    <name type="scientific">Oppiella nova</name>
    <dbReference type="NCBI Taxonomy" id="334625"/>
    <lineage>
        <taxon>Eukaryota</taxon>
        <taxon>Metazoa</taxon>
        <taxon>Ecdysozoa</taxon>
        <taxon>Arthropoda</taxon>
        <taxon>Chelicerata</taxon>
        <taxon>Arachnida</taxon>
        <taxon>Acari</taxon>
        <taxon>Acariformes</taxon>
        <taxon>Sarcoptiformes</taxon>
        <taxon>Oribatida</taxon>
        <taxon>Brachypylina</taxon>
        <taxon>Oppioidea</taxon>
        <taxon>Oppiidae</taxon>
        <taxon>Oppiella</taxon>
    </lineage>
</organism>
<accession>A0A7R9QNY0</accession>
<feature type="repeat" description="ANK" evidence="13">
    <location>
        <begin position="39"/>
        <end position="71"/>
    </location>
</feature>